<gene>
    <name evidence="7" type="ORF">ACFSBH_09380</name>
</gene>
<dbReference type="PANTHER" id="PTHR34294">
    <property type="entry name" value="TRANSCRIPTIONAL REGULATOR-RELATED"/>
    <property type="match status" value="1"/>
</dbReference>
<evidence type="ECO:0000259" key="6">
    <source>
        <dbReference type="Pfam" id="PF21715"/>
    </source>
</evidence>
<proteinExistence type="inferred from homology"/>
<evidence type="ECO:0000259" key="5">
    <source>
        <dbReference type="Pfam" id="PF04198"/>
    </source>
</evidence>
<dbReference type="PANTHER" id="PTHR34294:SF5">
    <property type="entry name" value="CENTRAL GLYCOLYTIC GENES REGULATOR"/>
    <property type="match status" value="1"/>
</dbReference>
<organism evidence="7 8">
    <name type="scientific">Oceanobacillus luteolus</name>
    <dbReference type="NCBI Taxonomy" id="1274358"/>
    <lineage>
        <taxon>Bacteria</taxon>
        <taxon>Bacillati</taxon>
        <taxon>Bacillota</taxon>
        <taxon>Bacilli</taxon>
        <taxon>Bacillales</taxon>
        <taxon>Bacillaceae</taxon>
        <taxon>Oceanobacillus</taxon>
    </lineage>
</organism>
<evidence type="ECO:0000313" key="8">
    <source>
        <dbReference type="Proteomes" id="UP001597221"/>
    </source>
</evidence>
<keyword evidence="8" id="KW-1185">Reference proteome</keyword>
<evidence type="ECO:0000313" key="7">
    <source>
        <dbReference type="EMBL" id="MFD1607864.1"/>
    </source>
</evidence>
<evidence type="ECO:0000256" key="1">
    <source>
        <dbReference type="ARBA" id="ARBA00010466"/>
    </source>
</evidence>
<dbReference type="InterPro" id="IPR007324">
    <property type="entry name" value="Sugar-bd_dom_put"/>
</dbReference>
<dbReference type="Pfam" id="PF04198">
    <property type="entry name" value="Sugar-bind"/>
    <property type="match status" value="1"/>
</dbReference>
<dbReference type="RefSeq" id="WP_251511328.1">
    <property type="nucleotide sequence ID" value="NZ_JAMBON010000002.1"/>
</dbReference>
<evidence type="ECO:0000256" key="3">
    <source>
        <dbReference type="ARBA" id="ARBA00023125"/>
    </source>
</evidence>
<keyword evidence="4" id="KW-0804">Transcription</keyword>
<dbReference type="EMBL" id="JBHUDE010000043">
    <property type="protein sequence ID" value="MFD1607864.1"/>
    <property type="molecule type" value="Genomic_DNA"/>
</dbReference>
<keyword evidence="2" id="KW-0805">Transcription regulation</keyword>
<comment type="similarity">
    <text evidence="1">Belongs to the SorC transcriptional regulatory family.</text>
</comment>
<dbReference type="Gene3D" id="3.40.50.1360">
    <property type="match status" value="1"/>
</dbReference>
<keyword evidence="3" id="KW-0238">DNA-binding</keyword>
<reference evidence="8" key="1">
    <citation type="journal article" date="2019" name="Int. J. Syst. Evol. Microbiol.">
        <title>The Global Catalogue of Microorganisms (GCM) 10K type strain sequencing project: providing services to taxonomists for standard genome sequencing and annotation.</title>
        <authorList>
            <consortium name="The Broad Institute Genomics Platform"/>
            <consortium name="The Broad Institute Genome Sequencing Center for Infectious Disease"/>
            <person name="Wu L."/>
            <person name="Ma J."/>
        </authorList>
    </citation>
    <scope>NUCLEOTIDE SEQUENCE [LARGE SCALE GENOMIC DNA]</scope>
    <source>
        <strain evidence="8">CGMCC 1.12376</strain>
    </source>
</reference>
<dbReference type="SUPFAM" id="SSF100950">
    <property type="entry name" value="NagB/RpiA/CoA transferase-like"/>
    <property type="match status" value="1"/>
</dbReference>
<name>A0ABW4HSW0_9BACI</name>
<evidence type="ECO:0000256" key="4">
    <source>
        <dbReference type="ARBA" id="ARBA00023163"/>
    </source>
</evidence>
<feature type="domain" description="CggR N-terminal DNA binding" evidence="6">
    <location>
        <begin position="18"/>
        <end position="88"/>
    </location>
</feature>
<dbReference type="SUPFAM" id="SSF46785">
    <property type="entry name" value="Winged helix' DNA-binding domain"/>
    <property type="match status" value="1"/>
</dbReference>
<dbReference type="InterPro" id="IPR036388">
    <property type="entry name" value="WH-like_DNA-bd_sf"/>
</dbReference>
<dbReference type="InterPro" id="IPR051054">
    <property type="entry name" value="SorC_transcr_regulators"/>
</dbReference>
<dbReference type="InterPro" id="IPR036390">
    <property type="entry name" value="WH_DNA-bd_sf"/>
</dbReference>
<dbReference type="Proteomes" id="UP001597221">
    <property type="component" value="Unassembled WGS sequence"/>
</dbReference>
<dbReference type="InterPro" id="IPR048715">
    <property type="entry name" value="CggR_N"/>
</dbReference>
<comment type="caution">
    <text evidence="7">The sequence shown here is derived from an EMBL/GenBank/DDBJ whole genome shotgun (WGS) entry which is preliminary data.</text>
</comment>
<sequence>MKGIVNLQKQLVPDLLQVMIERFTILQSVRLYQPIGRRALSENVDLTERQVRSEVDFLQAQGLLDITSKGMFVTKEGALLLENLADYMSELRGLHVLENRIKEKLSIANVIIVPGDSDEQEWVKQEMGKACVTYLKSIISTNNTIAVTGGSSIAAVANVMTPLNKEEDYLFVPARGALGEKVENQSTRIAEEMAKKSRGNYSLLYVPDPLSEAAYQSLMEEPSIQDIVGKIKQADIVLHGVGDALKMAYRRKTSAEIIGRLKEKQAVSEAFGYYFDQSGNIVHRVRTVGLHLEDLKTIPHVITIAGGKSKGKALASYFKTGKSELLITDEACAEEILKG</sequence>
<dbReference type="Gene3D" id="1.10.10.10">
    <property type="entry name" value="Winged helix-like DNA-binding domain superfamily/Winged helix DNA-binding domain"/>
    <property type="match status" value="1"/>
</dbReference>
<protein>
    <submittedName>
        <fullName evidence="7">Sugar-binding transcriptional regulator</fullName>
    </submittedName>
</protein>
<accession>A0ABW4HSW0</accession>
<dbReference type="Pfam" id="PF21715">
    <property type="entry name" value="CggR_N"/>
    <property type="match status" value="1"/>
</dbReference>
<dbReference type="InterPro" id="IPR037171">
    <property type="entry name" value="NagB/RpiA_transferase-like"/>
</dbReference>
<feature type="domain" description="Sugar-binding" evidence="5">
    <location>
        <begin position="93"/>
        <end position="338"/>
    </location>
</feature>
<evidence type="ECO:0000256" key="2">
    <source>
        <dbReference type="ARBA" id="ARBA00023015"/>
    </source>
</evidence>